<dbReference type="Proteomes" id="UP000017247">
    <property type="component" value="Unassembled WGS sequence"/>
</dbReference>
<name>U6FAX3_LACHE</name>
<reference evidence="1" key="1">
    <citation type="submission" date="2013-09" db="EMBL/GenBank/DDBJ databases">
        <title>Draft Genome Sequence of five Lactobacillus helveticus strains CIRM-BIA 101T, 103, 104, 951 and 953 isolated from milk product.</title>
        <authorList>
            <person name="Valence F."/>
            <person name="Chuat V."/>
            <person name="Ma L."/>
            <person name="Creno S."/>
            <person name="Falentin H."/>
            <person name="Lortal S."/>
            <person name="Bizet C."/>
            <person name="Clermont D."/>
            <person name="Loux V."/>
            <person name="Bouchier C."/>
            <person name="Cousin S."/>
        </authorList>
    </citation>
    <scope>NUCLEOTIDE SEQUENCE [LARGE SCALE GENOMIC DNA]</scope>
    <source>
        <strain evidence="1">CIRM-BIA 104</strain>
    </source>
</reference>
<dbReference type="RefSeq" id="WP_023192004.1">
    <property type="nucleotide sequence ID" value="NZ_HG531104.1"/>
</dbReference>
<organism evidence="1 2">
    <name type="scientific">Lactobacillus helveticus CIRM-BIA 104</name>
    <dbReference type="NCBI Taxonomy" id="1226333"/>
    <lineage>
        <taxon>Bacteria</taxon>
        <taxon>Bacillati</taxon>
        <taxon>Bacillota</taxon>
        <taxon>Bacilli</taxon>
        <taxon>Lactobacillales</taxon>
        <taxon>Lactobacillaceae</taxon>
        <taxon>Lactobacillus</taxon>
    </lineage>
</organism>
<gene>
    <name evidence="1" type="ORF">LHCIRMBIA104_00992</name>
</gene>
<sequence>MRKQASTHSPKEPMSKIVKLSNYQFKVQRVGPNLYHFIPIDFDHLPNVHPFIAIDNSYWLLQCKPEELEGYIVSLSKKIDTMDLESMDHFYARLAKNSASPLHCEPVKAYHKPSEFILARSKRQQAVDRLEQGKFHHHSYKRGTFWDFLAGVWWGDHFNN</sequence>
<proteinExistence type="predicted"/>
<dbReference type="EMBL" id="CBUL010000165">
    <property type="protein sequence ID" value="CDI61102.1"/>
    <property type="molecule type" value="Genomic_DNA"/>
</dbReference>
<accession>U6FAX3</accession>
<comment type="caution">
    <text evidence="1">The sequence shown here is derived from an EMBL/GenBank/DDBJ whole genome shotgun (WGS) entry which is preliminary data.</text>
</comment>
<dbReference type="HOGENOM" id="CLU_1649987_0_0_9"/>
<evidence type="ECO:0000313" key="2">
    <source>
        <dbReference type="Proteomes" id="UP000017247"/>
    </source>
</evidence>
<protein>
    <submittedName>
        <fullName evidence="1">Uncharacterized protein</fullName>
    </submittedName>
</protein>
<evidence type="ECO:0000313" key="1">
    <source>
        <dbReference type="EMBL" id="CDI61102.1"/>
    </source>
</evidence>
<dbReference type="AlphaFoldDB" id="U6FAX3"/>